<feature type="domain" description="FAM192A/Fyv6 N-terminal" evidence="5">
    <location>
        <begin position="19"/>
        <end position="117"/>
    </location>
</feature>
<protein>
    <recommendedName>
        <fullName evidence="5">FAM192A/Fyv6 N-terminal domain-containing protein</fullName>
    </recommendedName>
</protein>
<gene>
    <name evidence="6" type="ORF">BGZ70_006483</name>
</gene>
<dbReference type="GO" id="GO:0005634">
    <property type="term" value="C:nucleus"/>
    <property type="evidence" value="ECO:0007669"/>
    <property type="project" value="UniProtKB-SubCell"/>
</dbReference>
<comment type="caution">
    <text evidence="6">The sequence shown here is derived from an EMBL/GenBank/DDBJ whole genome shotgun (WGS) entry which is preliminary data.</text>
</comment>
<dbReference type="InterPro" id="IPR039845">
    <property type="entry name" value="FAM192A"/>
</dbReference>
<evidence type="ECO:0000256" key="4">
    <source>
        <dbReference type="SAM" id="MobiDB-lite"/>
    </source>
</evidence>
<sequence>MSSINFVSAGKASMLLYHSIEEARKERQEEWKKAYENKENPPPIQEEVPYDPRTLYERLQEQKQKKDDAFAEATKFGNLIHRIDNDEFDFLSTLENEEAQKKRELAEQEEEELKKFRMNVQLKTAPVPSSSLVNSNSTVLGAASGSIVPGPFTATAAPKKKSSLFAGLVKRDNNPSSSKSSASHSAIENVSARTASSATTDASSQSAGKRKADEAPDTIDPAIEGKKPRLTPLVAPSTPKKPSALQSLVAYDSSSDEDDE</sequence>
<dbReference type="PANTHER" id="PTHR13495:SF0">
    <property type="entry name" value="PSME3-INTERACTING PROTEIN"/>
    <property type="match status" value="1"/>
</dbReference>
<dbReference type="OrthoDB" id="75720at2759"/>
<feature type="region of interest" description="Disordered" evidence="4">
    <location>
        <begin position="167"/>
        <end position="260"/>
    </location>
</feature>
<name>A0A9P6J7X3_MORAP</name>
<dbReference type="Proteomes" id="UP000738359">
    <property type="component" value="Unassembled WGS sequence"/>
</dbReference>
<dbReference type="AlphaFoldDB" id="A0A9P6J7X3"/>
<dbReference type="Pfam" id="PF10187">
    <property type="entry name" value="FAM192A_Fyv6_N"/>
    <property type="match status" value="1"/>
</dbReference>
<evidence type="ECO:0000256" key="2">
    <source>
        <dbReference type="ARBA" id="ARBA00023242"/>
    </source>
</evidence>
<reference evidence="6" key="1">
    <citation type="journal article" date="2020" name="Fungal Divers.">
        <title>Resolving the Mortierellaceae phylogeny through synthesis of multi-gene phylogenetics and phylogenomics.</title>
        <authorList>
            <person name="Vandepol N."/>
            <person name="Liber J."/>
            <person name="Desiro A."/>
            <person name="Na H."/>
            <person name="Kennedy M."/>
            <person name="Barry K."/>
            <person name="Grigoriev I.V."/>
            <person name="Miller A.N."/>
            <person name="O'Donnell K."/>
            <person name="Stajich J.E."/>
            <person name="Bonito G."/>
        </authorList>
    </citation>
    <scope>NUCLEOTIDE SEQUENCE</scope>
    <source>
        <strain evidence="6">CK1249</strain>
    </source>
</reference>
<keyword evidence="2" id="KW-0539">Nucleus</keyword>
<evidence type="ECO:0000313" key="6">
    <source>
        <dbReference type="EMBL" id="KAF9964418.1"/>
    </source>
</evidence>
<organism evidence="6 7">
    <name type="scientific">Mortierella alpina</name>
    <name type="common">Oleaginous fungus</name>
    <name type="synonym">Mortierella renispora</name>
    <dbReference type="NCBI Taxonomy" id="64518"/>
    <lineage>
        <taxon>Eukaryota</taxon>
        <taxon>Fungi</taxon>
        <taxon>Fungi incertae sedis</taxon>
        <taxon>Mucoromycota</taxon>
        <taxon>Mortierellomycotina</taxon>
        <taxon>Mortierellomycetes</taxon>
        <taxon>Mortierellales</taxon>
        <taxon>Mortierellaceae</taxon>
        <taxon>Mortierella</taxon>
    </lineage>
</organism>
<dbReference type="EMBL" id="JAAAHY010000366">
    <property type="protein sequence ID" value="KAF9964418.1"/>
    <property type="molecule type" value="Genomic_DNA"/>
</dbReference>
<evidence type="ECO:0000256" key="1">
    <source>
        <dbReference type="ARBA" id="ARBA00004123"/>
    </source>
</evidence>
<keyword evidence="7" id="KW-1185">Reference proteome</keyword>
<comment type="subcellular location">
    <subcellularLocation>
        <location evidence="1">Nucleus</location>
    </subcellularLocation>
</comment>
<accession>A0A9P6J7X3</accession>
<dbReference type="PANTHER" id="PTHR13495">
    <property type="entry name" value="NEFA-INTERACTING NUCLEAR PROTEIN NIP30"/>
    <property type="match status" value="1"/>
</dbReference>
<evidence type="ECO:0000256" key="3">
    <source>
        <dbReference type="SAM" id="Coils"/>
    </source>
</evidence>
<evidence type="ECO:0000313" key="7">
    <source>
        <dbReference type="Proteomes" id="UP000738359"/>
    </source>
</evidence>
<feature type="compositionally biased region" description="Low complexity" evidence="4">
    <location>
        <begin position="176"/>
        <end position="207"/>
    </location>
</feature>
<dbReference type="InterPro" id="IPR019331">
    <property type="entry name" value="FAM192A/Fyv6_N"/>
</dbReference>
<evidence type="ECO:0000259" key="5">
    <source>
        <dbReference type="Pfam" id="PF10187"/>
    </source>
</evidence>
<feature type="coiled-coil region" evidence="3">
    <location>
        <begin position="91"/>
        <end position="119"/>
    </location>
</feature>
<proteinExistence type="predicted"/>
<keyword evidence="3" id="KW-0175">Coiled coil</keyword>